<feature type="region of interest" description="Disordered" evidence="1">
    <location>
        <begin position="802"/>
        <end position="845"/>
    </location>
</feature>
<dbReference type="RefSeq" id="XP_013288267.1">
    <property type="nucleotide sequence ID" value="XM_013432813.1"/>
</dbReference>
<sequence>MDIHRCRFVQYPPQPINALAFSHSPNPKQKAPTDLRLALGRNNGDVEIWNPKDGLWVQETILRGRKDTTIEQLVWTQELVLDEPHNSGAPKTSRGPLRLFSTGGSTSVTEWDLNTGAPRSKAEGNFGDIWCFAAQPQLEGATSPDDLQGGAGAQLLAAGCSDGTIILFSTEDDDLRYLRPLAQPPVKKPKVLSLVWRDRNTVVAGYEDSTIRVIDITSRRIMRNMSLGKPTEGNNSVVWTVKCLPDGSIVSGDSSGELKIWDSKNYSLVQRLKSHKADILDIATSASGDMIFSVGVDRRTVTYKLVPLHPGSQKSRWAEVSHKRFHQHDVKCAATFESKELSILVSGGMDARPVVVPIRRLQTEYHRSLPHLPQRSQISASNTSRMFISWWDREIVVYHVRKFATLPMADAGSDGAMESCYDTLTKLVVQDDESIQDAQISRDGRLVAAATINSVKMFQLRKTQVSARPCLRTRQIELPSSIARLGARRIGFSPDGKWLYCVRKDNAVVMVKIISSDDPKGQPTVHDKIVKLYRQARKTTQTALGNYLQTIKQVAFSSDSRVLAVGDLSGAIDVWVLEGHEDALFIDDAATESSSDSAGSSNSSTTSDDEDDDSSCPIIHGQKWIRNPSGSSLPQLDSSILVLTFRPSNTMAKPASSSTHDNRGLHATRHNPHPVSHELPDEANTKLIAISSKHQIVEFDIFTAKLSDWSRRNPSKFLPHDFTKIKDRVIGCFWDCNDRARRGKRLWLYGSTWIFMFDVSRDLLRDHPNGATGGVGAGDVEKIGRLGRYEVVEPIFKRSHANEKGQQLLQAAGNGQREREGDKRSRKRKRNTGAGDDIRLSERGGGIGPEVRKFKAASGDDAEVVDLDNDNVGDEMDLDNELDEDEREDDALVLMRRGEGTIPGAVEDAATDEQATGSVSKQWAPRMYWYTFEYHAILGIEVIGPAAPSQSTDDGDATELATTEGTKAEDVRNNTSTSTSTGDNIEVVIVERPMYDVELGPRFDGGQEWEV</sequence>
<dbReference type="HOGENOM" id="CLU_002392_2_1_1"/>
<dbReference type="SMART" id="SM00320">
    <property type="entry name" value="WD40"/>
    <property type="match status" value="7"/>
</dbReference>
<dbReference type="PANTHER" id="PTHR44163">
    <property type="entry name" value="U3 SMALL NUCLEOLAR RNA-ASSOCIATED PROTEIN 4 HOMOLOG"/>
    <property type="match status" value="1"/>
</dbReference>
<dbReference type="GO" id="GO:0000462">
    <property type="term" value="P:maturation of SSU-rRNA from tricistronic rRNA transcript (SSU-rRNA, 5.8S rRNA, LSU-rRNA)"/>
    <property type="evidence" value="ECO:0007669"/>
    <property type="project" value="InterPro"/>
</dbReference>
<reference evidence="2 3" key="1">
    <citation type="submission" date="2015-01" db="EMBL/GenBank/DDBJ databases">
        <title>The Genome Sequence of Fonsecaea pedrosoi CBS 271.37.</title>
        <authorList>
            <consortium name="The Broad Institute Genomics Platform"/>
            <person name="Cuomo C."/>
            <person name="de Hoog S."/>
            <person name="Gorbushina A."/>
            <person name="Stielow B."/>
            <person name="Teixiera M."/>
            <person name="Abouelleil A."/>
            <person name="Chapman S.B."/>
            <person name="Priest M."/>
            <person name="Young S.K."/>
            <person name="Wortman J."/>
            <person name="Nusbaum C."/>
            <person name="Birren B."/>
        </authorList>
    </citation>
    <scope>NUCLEOTIDE SEQUENCE [LARGE SCALE GENOMIC DNA]</scope>
    <source>
        <strain evidence="2 3">CBS 271.37</strain>
    </source>
</reference>
<dbReference type="GO" id="GO:0030686">
    <property type="term" value="C:90S preribosome"/>
    <property type="evidence" value="ECO:0007669"/>
    <property type="project" value="InterPro"/>
</dbReference>
<dbReference type="GeneID" id="25303199"/>
<proteinExistence type="predicted"/>
<feature type="region of interest" description="Disordered" evidence="1">
    <location>
        <begin position="865"/>
        <end position="886"/>
    </location>
</feature>
<dbReference type="STRING" id="1442368.A0A0D2HJ55"/>
<dbReference type="InterPro" id="IPR036322">
    <property type="entry name" value="WD40_repeat_dom_sf"/>
</dbReference>
<dbReference type="InterPro" id="IPR046351">
    <property type="entry name" value="UTP4"/>
</dbReference>
<evidence type="ECO:0000256" key="1">
    <source>
        <dbReference type="SAM" id="MobiDB-lite"/>
    </source>
</evidence>
<dbReference type="VEuPathDB" id="FungiDB:Z517_03709"/>
<feature type="region of interest" description="Disordered" evidence="1">
    <location>
        <begin position="947"/>
        <end position="982"/>
    </location>
</feature>
<dbReference type="EMBL" id="KN846970">
    <property type="protein sequence ID" value="KIW84459.1"/>
    <property type="molecule type" value="Genomic_DNA"/>
</dbReference>
<dbReference type="OrthoDB" id="8883818at2759"/>
<organism evidence="2 3">
    <name type="scientific">Fonsecaea pedrosoi CBS 271.37</name>
    <dbReference type="NCBI Taxonomy" id="1442368"/>
    <lineage>
        <taxon>Eukaryota</taxon>
        <taxon>Fungi</taxon>
        <taxon>Dikarya</taxon>
        <taxon>Ascomycota</taxon>
        <taxon>Pezizomycotina</taxon>
        <taxon>Eurotiomycetes</taxon>
        <taxon>Chaetothyriomycetidae</taxon>
        <taxon>Chaetothyriales</taxon>
        <taxon>Herpotrichiellaceae</taxon>
        <taxon>Fonsecaea</taxon>
    </lineage>
</organism>
<dbReference type="Proteomes" id="UP000053029">
    <property type="component" value="Unassembled WGS sequence"/>
</dbReference>
<accession>A0A0D2HJ55</accession>
<name>A0A0D2HJ55_9EURO</name>
<feature type="compositionally biased region" description="Low complexity" evidence="1">
    <location>
        <begin position="590"/>
        <end position="606"/>
    </location>
</feature>
<dbReference type="GO" id="GO:0003723">
    <property type="term" value="F:RNA binding"/>
    <property type="evidence" value="ECO:0007669"/>
    <property type="project" value="TreeGrafter"/>
</dbReference>
<dbReference type="AlphaFoldDB" id="A0A0D2HJ55"/>
<dbReference type="GO" id="GO:0032040">
    <property type="term" value="C:small-subunit processome"/>
    <property type="evidence" value="ECO:0007669"/>
    <property type="project" value="TreeGrafter"/>
</dbReference>
<dbReference type="PANTHER" id="PTHR44163:SF1">
    <property type="entry name" value="U3 SMALL NUCLEOLAR RNA-ASSOCIATED PROTEIN 4 HOMOLOG"/>
    <property type="match status" value="1"/>
</dbReference>
<gene>
    <name evidence="2" type="ORF">Z517_03709</name>
</gene>
<evidence type="ECO:0008006" key="4">
    <source>
        <dbReference type="Google" id="ProtNLM"/>
    </source>
</evidence>
<protein>
    <recommendedName>
        <fullName evidence="4">Anaphase-promoting complex subunit 4 WD40 domain-containing protein</fullName>
    </recommendedName>
</protein>
<dbReference type="InterPro" id="IPR001680">
    <property type="entry name" value="WD40_rpt"/>
</dbReference>
<evidence type="ECO:0000313" key="3">
    <source>
        <dbReference type="Proteomes" id="UP000053029"/>
    </source>
</evidence>
<feature type="region of interest" description="Disordered" evidence="1">
    <location>
        <begin position="590"/>
        <end position="631"/>
    </location>
</feature>
<feature type="region of interest" description="Disordered" evidence="1">
    <location>
        <begin position="651"/>
        <end position="679"/>
    </location>
</feature>
<evidence type="ECO:0000313" key="2">
    <source>
        <dbReference type="EMBL" id="KIW84459.1"/>
    </source>
</evidence>
<dbReference type="Gene3D" id="2.130.10.10">
    <property type="entry name" value="YVTN repeat-like/Quinoprotein amine dehydrogenase"/>
    <property type="match status" value="2"/>
</dbReference>
<dbReference type="GO" id="GO:0034455">
    <property type="term" value="C:t-UTP complex"/>
    <property type="evidence" value="ECO:0007669"/>
    <property type="project" value="TreeGrafter"/>
</dbReference>
<dbReference type="SUPFAM" id="SSF50978">
    <property type="entry name" value="WD40 repeat-like"/>
    <property type="match status" value="2"/>
</dbReference>
<keyword evidence="3" id="KW-1185">Reference proteome</keyword>
<dbReference type="Pfam" id="PF00400">
    <property type="entry name" value="WD40"/>
    <property type="match status" value="1"/>
</dbReference>
<dbReference type="InterPro" id="IPR015943">
    <property type="entry name" value="WD40/YVTN_repeat-like_dom_sf"/>
</dbReference>
<feature type="compositionally biased region" description="Low complexity" evidence="1">
    <location>
        <begin position="805"/>
        <end position="815"/>
    </location>
</feature>